<protein>
    <submittedName>
        <fullName evidence="2">Uncharacterized protein</fullName>
    </submittedName>
</protein>
<evidence type="ECO:0000313" key="2">
    <source>
        <dbReference type="EMBL" id="VEL39770.1"/>
    </source>
</evidence>
<dbReference type="AlphaFoldDB" id="A0A448XLW2"/>
<name>A0A448XLW2_9PLAT</name>
<reference evidence="2" key="1">
    <citation type="submission" date="2018-11" db="EMBL/GenBank/DDBJ databases">
        <authorList>
            <consortium name="Pathogen Informatics"/>
        </authorList>
    </citation>
    <scope>NUCLEOTIDE SEQUENCE</scope>
</reference>
<dbReference type="Proteomes" id="UP000784294">
    <property type="component" value="Unassembled WGS sequence"/>
</dbReference>
<sequence length="139" mass="14473">MLDSLVGTRACAGGPECTVGASTSVLGQPGPCRQQFTGSSCRIVTTRTVVMGARIRLVNPRDRTASGPVVCRLAERSRPLEAGFCEPTGSSEDGSASLPSMPFHTGLEHRDRVCVAPVSPPAKPMEDWLCGGSLSSGMP</sequence>
<keyword evidence="3" id="KW-1185">Reference proteome</keyword>
<proteinExistence type="predicted"/>
<organism evidence="2 3">
    <name type="scientific">Protopolystoma xenopodis</name>
    <dbReference type="NCBI Taxonomy" id="117903"/>
    <lineage>
        <taxon>Eukaryota</taxon>
        <taxon>Metazoa</taxon>
        <taxon>Spiralia</taxon>
        <taxon>Lophotrochozoa</taxon>
        <taxon>Platyhelminthes</taxon>
        <taxon>Monogenea</taxon>
        <taxon>Polyopisthocotylea</taxon>
        <taxon>Polystomatidea</taxon>
        <taxon>Polystomatidae</taxon>
        <taxon>Protopolystoma</taxon>
    </lineage>
</organism>
<gene>
    <name evidence="2" type="ORF">PXEA_LOCUS33210</name>
</gene>
<dbReference type="EMBL" id="CAAALY010262494">
    <property type="protein sequence ID" value="VEL39770.1"/>
    <property type="molecule type" value="Genomic_DNA"/>
</dbReference>
<evidence type="ECO:0000313" key="3">
    <source>
        <dbReference type="Proteomes" id="UP000784294"/>
    </source>
</evidence>
<accession>A0A448XLW2</accession>
<evidence type="ECO:0000256" key="1">
    <source>
        <dbReference type="SAM" id="MobiDB-lite"/>
    </source>
</evidence>
<comment type="caution">
    <text evidence="2">The sequence shown here is derived from an EMBL/GenBank/DDBJ whole genome shotgun (WGS) entry which is preliminary data.</text>
</comment>
<feature type="region of interest" description="Disordered" evidence="1">
    <location>
        <begin position="82"/>
        <end position="102"/>
    </location>
</feature>
<feature type="compositionally biased region" description="Polar residues" evidence="1">
    <location>
        <begin position="88"/>
        <end position="98"/>
    </location>
</feature>